<feature type="coiled-coil region" evidence="1">
    <location>
        <begin position="465"/>
        <end position="551"/>
    </location>
</feature>
<feature type="region of interest" description="Disordered" evidence="2">
    <location>
        <begin position="316"/>
        <end position="426"/>
    </location>
</feature>
<evidence type="ECO:0000313" key="3">
    <source>
        <dbReference type="EMBL" id="GMS85147.1"/>
    </source>
</evidence>
<comment type="caution">
    <text evidence="3">The sequence shown here is derived from an EMBL/GenBank/DDBJ whole genome shotgun (WGS) entry which is preliminary data.</text>
</comment>
<feature type="compositionally biased region" description="Low complexity" evidence="2">
    <location>
        <begin position="632"/>
        <end position="654"/>
    </location>
</feature>
<feature type="compositionally biased region" description="Basic and acidic residues" evidence="2">
    <location>
        <begin position="316"/>
        <end position="355"/>
    </location>
</feature>
<keyword evidence="4" id="KW-1185">Reference proteome</keyword>
<feature type="compositionally biased region" description="Polar residues" evidence="2">
    <location>
        <begin position="402"/>
        <end position="422"/>
    </location>
</feature>
<keyword evidence="1" id="KW-0175">Coiled coil</keyword>
<dbReference type="AlphaFoldDB" id="A0AAV5SQU4"/>
<evidence type="ECO:0000256" key="1">
    <source>
        <dbReference type="SAM" id="Coils"/>
    </source>
</evidence>
<feature type="compositionally biased region" description="Pro residues" evidence="2">
    <location>
        <begin position="655"/>
        <end position="664"/>
    </location>
</feature>
<sequence length="664" mass="77405">LSWVLVSLFPPPSSLHHLSSLLLTMDNGDSRHDERPAQKKRKVNSSETGQSSSIESSGRQKLNEMEESDVEIVYDGAREKEKETRKKSKDSEKKSSEAEKVKTVTQQLEESILREKELSDQLAIAKGIEESLKKDRDDTKRMYHKCLVWTRHFELRAVYAETTLTNFDEAKVAKDPQLRKENIKLYKRLGELDSENVQLKEKIAKGNLQSEPNDDKLEKLMEELEMLRKEKEEWKEEEDRKKKKEEKEECDRMKEMDELKTELKRIKKKKDSYADDADYWEREAKLHKEEKKKILSDLDDAKSDVRILRKNKEKWRDDWEEEKKESTKLEKKVKELENRLKKEEEKHEEMKKKLDSIAAMKRCDGSTQTEKVECEEETKSEELSQNQSKELKKEENGEISENIGSGDSTVTSLPAISSSTLGPPSVISIASRLPSVLRDVDVVHSDEDTEMDKARKDSEKWSHLLAIELNRTEELESELKKAETKIKELDEHKMNAEKKLEKFDGSSQTEKVGCEEVKELKKQMGEMTVSLREASKKIDMLNAERDKLAGENKVLRPIADHWQNYINGEQQQQLQPSRLSLPYQHFVQQPQQHPQQLMQQGQQAGPAFPQHLPQRQEGFMNHLQQHPQSLWQQSPFMQQARQPQQQHHHQSPYSVSPPRPPSSQ</sequence>
<dbReference type="EMBL" id="BTSX01000002">
    <property type="protein sequence ID" value="GMS85147.1"/>
    <property type="molecule type" value="Genomic_DNA"/>
</dbReference>
<feature type="non-terminal residue" evidence="3">
    <location>
        <position position="1"/>
    </location>
</feature>
<evidence type="ECO:0000313" key="4">
    <source>
        <dbReference type="Proteomes" id="UP001432027"/>
    </source>
</evidence>
<accession>A0AAV5SQU4</accession>
<evidence type="ECO:0000256" key="2">
    <source>
        <dbReference type="SAM" id="MobiDB-lite"/>
    </source>
</evidence>
<feature type="compositionally biased region" description="Low complexity" evidence="2">
    <location>
        <begin position="45"/>
        <end position="57"/>
    </location>
</feature>
<protein>
    <submittedName>
        <fullName evidence="3">Uncharacterized protein</fullName>
    </submittedName>
</protein>
<feature type="compositionally biased region" description="Low complexity" evidence="2">
    <location>
        <begin position="586"/>
        <end position="610"/>
    </location>
</feature>
<gene>
    <name evidence="3" type="ORF">PENTCL1PPCAC_7322</name>
</gene>
<dbReference type="Proteomes" id="UP001432027">
    <property type="component" value="Unassembled WGS sequence"/>
</dbReference>
<name>A0AAV5SQU4_9BILA</name>
<dbReference type="Pfam" id="PF10224">
    <property type="entry name" value="DUF2205"/>
    <property type="match status" value="1"/>
</dbReference>
<feature type="compositionally biased region" description="Basic and acidic residues" evidence="2">
    <location>
        <begin position="76"/>
        <end position="102"/>
    </location>
</feature>
<feature type="compositionally biased region" description="Polar residues" evidence="2">
    <location>
        <begin position="622"/>
        <end position="631"/>
    </location>
</feature>
<feature type="region of interest" description="Disordered" evidence="2">
    <location>
        <begin position="27"/>
        <end position="103"/>
    </location>
</feature>
<reference evidence="3" key="1">
    <citation type="submission" date="2023-10" db="EMBL/GenBank/DDBJ databases">
        <title>Genome assembly of Pristionchus species.</title>
        <authorList>
            <person name="Yoshida K."/>
            <person name="Sommer R.J."/>
        </authorList>
    </citation>
    <scope>NUCLEOTIDE SEQUENCE</scope>
    <source>
        <strain evidence="3">RS0144</strain>
    </source>
</reference>
<feature type="region of interest" description="Disordered" evidence="2">
    <location>
        <begin position="586"/>
        <end position="664"/>
    </location>
</feature>
<dbReference type="InterPro" id="IPR019357">
    <property type="entry name" value="SCOC"/>
</dbReference>
<proteinExistence type="predicted"/>
<feature type="compositionally biased region" description="Basic and acidic residues" evidence="2">
    <location>
        <begin position="28"/>
        <end position="37"/>
    </location>
</feature>
<organism evidence="3 4">
    <name type="scientific">Pristionchus entomophagus</name>
    <dbReference type="NCBI Taxonomy" id="358040"/>
    <lineage>
        <taxon>Eukaryota</taxon>
        <taxon>Metazoa</taxon>
        <taxon>Ecdysozoa</taxon>
        <taxon>Nematoda</taxon>
        <taxon>Chromadorea</taxon>
        <taxon>Rhabditida</taxon>
        <taxon>Rhabditina</taxon>
        <taxon>Diplogasteromorpha</taxon>
        <taxon>Diplogasteroidea</taxon>
        <taxon>Neodiplogasteridae</taxon>
        <taxon>Pristionchus</taxon>
    </lineage>
</organism>
<feature type="region of interest" description="Disordered" evidence="2">
    <location>
        <begin position="231"/>
        <end position="254"/>
    </location>
</feature>